<protein>
    <submittedName>
        <fullName evidence="4">Phosphoglycerol transferase</fullName>
    </submittedName>
</protein>
<evidence type="ECO:0000256" key="1">
    <source>
        <dbReference type="SAM" id="MobiDB-lite"/>
    </source>
</evidence>
<evidence type="ECO:0000256" key="2">
    <source>
        <dbReference type="SAM" id="Phobius"/>
    </source>
</evidence>
<dbReference type="CDD" id="cd16015">
    <property type="entry name" value="LTA_synthase"/>
    <property type="match status" value="1"/>
</dbReference>
<dbReference type="Pfam" id="PF00884">
    <property type="entry name" value="Sulfatase"/>
    <property type="match status" value="1"/>
</dbReference>
<gene>
    <name evidence="4" type="ORF">BMONG18_1474</name>
</gene>
<dbReference type="AlphaFoldDB" id="A0A423UCK7"/>
<dbReference type="InterPro" id="IPR017850">
    <property type="entry name" value="Alkaline_phosphatase_core_sf"/>
</dbReference>
<name>A0A423UCK7_9BIFI</name>
<evidence type="ECO:0000259" key="3">
    <source>
        <dbReference type="Pfam" id="PF00884"/>
    </source>
</evidence>
<sequence length="808" mass="89313">MMRHYHRPPHHMTPVPGGITPADTDDAFDGDTTTPSPAPTPTPTSHRRIRHAQAGRRIVHRRVSSTRHIVDGRSQGLAPTESDTIDGAALPVGTGDDGMPAIIPPSAAPLLATLRAWSMHAVSGISAVWSRRPRYSYVLYLVVFVLMTLAATLAIQSSVYVEPSYAPDAQVDEATRAAQSIRGQLTVFVTQTWLTHRYQFLLNLLILAIVYAAVIALINRFWVATAVYGIVMAIYAVASKFKIQIRKEPILSADLNFLTGGNTGDILTFIPQDGLQQVRTAIAWLAVFLAACIALQFLDARRAFIPTYWRKPFAGPKHIAGNLTRLTAVLSTIVFLFSFTWNLSSPDSWSARMAASFGDEPHLWDGWGDAATNGPAMTFLRLAHTNAMDKPEGYDQKAMAQIAQRYAHEADTINATRSGNLTDSTVILILSESFSDPTRVPGVSFSEDPMPKIRAIKGATTSGYMLSTGYGGGTANMEYQALTGLAMANYNPSLTIAYQQLVPQERWVATFNQMWNAKYGDTASQATHTFMDNMYFRARNYKKFGFSQFWTLNGEHKITGCSPIDRAWYVSDQCTYQQVLSRLNHGSDPSQFQQVVTMQNHMPYNDWYDDNQFKQADTSSDLTDTEHADAQTYAKGVQHTDDATADLLTQLDQVDHPVTVIFYGDHLPGIYPTAYANPDNVLGLHESDYFIWSNAASPSHTAKLPDDAARYTSSNYFMAQAAQHMNAKVSPYLAFLTAMHAQIPAMSIPAASGHSDGKPVYLNAAGEQVAPKDLTPEAQRMLRDYRLIQYDLSVGKHYLKDTSFLTAR</sequence>
<feature type="region of interest" description="Disordered" evidence="1">
    <location>
        <begin position="1"/>
        <end position="55"/>
    </location>
</feature>
<feature type="compositionally biased region" description="Basic residues" evidence="1">
    <location>
        <begin position="45"/>
        <end position="55"/>
    </location>
</feature>
<dbReference type="Gene3D" id="3.40.720.10">
    <property type="entry name" value="Alkaline Phosphatase, subunit A"/>
    <property type="match status" value="1"/>
</dbReference>
<feature type="transmembrane region" description="Helical" evidence="2">
    <location>
        <begin position="221"/>
        <end position="238"/>
    </location>
</feature>
<feature type="transmembrane region" description="Helical" evidence="2">
    <location>
        <begin position="281"/>
        <end position="298"/>
    </location>
</feature>
<dbReference type="EMBL" id="QRAJ01000010">
    <property type="protein sequence ID" value="ROT86423.1"/>
    <property type="molecule type" value="Genomic_DNA"/>
</dbReference>
<evidence type="ECO:0000313" key="4">
    <source>
        <dbReference type="EMBL" id="ROT86423.1"/>
    </source>
</evidence>
<feature type="transmembrane region" description="Helical" evidence="2">
    <location>
        <begin position="198"/>
        <end position="214"/>
    </location>
</feature>
<dbReference type="SUPFAM" id="SSF53649">
    <property type="entry name" value="Alkaline phosphatase-like"/>
    <property type="match status" value="1"/>
</dbReference>
<keyword evidence="2" id="KW-0472">Membrane</keyword>
<feature type="transmembrane region" description="Helical" evidence="2">
    <location>
        <begin position="137"/>
        <end position="155"/>
    </location>
</feature>
<organism evidence="4 5">
    <name type="scientific">Bifidobacterium mongoliense</name>
    <dbReference type="NCBI Taxonomy" id="518643"/>
    <lineage>
        <taxon>Bacteria</taxon>
        <taxon>Bacillati</taxon>
        <taxon>Actinomycetota</taxon>
        <taxon>Actinomycetes</taxon>
        <taxon>Bifidobacteriales</taxon>
        <taxon>Bifidobacteriaceae</taxon>
        <taxon>Bifidobacterium</taxon>
    </lineage>
</organism>
<keyword evidence="2" id="KW-0812">Transmembrane</keyword>
<dbReference type="InterPro" id="IPR000917">
    <property type="entry name" value="Sulfatase_N"/>
</dbReference>
<feature type="compositionally biased region" description="Basic residues" evidence="1">
    <location>
        <begin position="1"/>
        <end position="10"/>
    </location>
</feature>
<feature type="transmembrane region" description="Helical" evidence="2">
    <location>
        <begin position="319"/>
        <end position="341"/>
    </location>
</feature>
<dbReference type="Proteomes" id="UP000285266">
    <property type="component" value="Unassembled WGS sequence"/>
</dbReference>
<keyword evidence="4" id="KW-0808">Transferase</keyword>
<evidence type="ECO:0000313" key="5">
    <source>
        <dbReference type="Proteomes" id="UP000285266"/>
    </source>
</evidence>
<keyword evidence="2" id="KW-1133">Transmembrane helix</keyword>
<reference evidence="4 5" key="1">
    <citation type="submission" date="2018-07" db="EMBL/GenBank/DDBJ databases">
        <title>The role of parmesan cheese in vectoring bovine microbiota.</title>
        <authorList>
            <person name="Lugli G.A."/>
            <person name="Milani C."/>
        </authorList>
    </citation>
    <scope>NUCLEOTIDE SEQUENCE [LARGE SCALE GENOMIC DNA]</scope>
    <source>
        <strain evidence="4 5">BMONG18</strain>
    </source>
</reference>
<comment type="caution">
    <text evidence="4">The sequence shown here is derived from an EMBL/GenBank/DDBJ whole genome shotgun (WGS) entry which is preliminary data.</text>
</comment>
<accession>A0A423UCK7</accession>
<feature type="domain" description="Sulfatase N-terminal" evidence="3">
    <location>
        <begin position="425"/>
        <end position="726"/>
    </location>
</feature>
<dbReference type="GO" id="GO:0016740">
    <property type="term" value="F:transferase activity"/>
    <property type="evidence" value="ECO:0007669"/>
    <property type="project" value="UniProtKB-KW"/>
</dbReference>
<proteinExistence type="predicted"/>